<gene>
    <name evidence="2" type="ORF">MPUL_06340</name>
</gene>
<evidence type="ECO:0000313" key="2">
    <source>
        <dbReference type="EMBL" id="BBY79476.1"/>
    </source>
</evidence>
<feature type="compositionally biased region" description="Polar residues" evidence="1">
    <location>
        <begin position="189"/>
        <end position="198"/>
    </location>
</feature>
<reference evidence="2 3" key="1">
    <citation type="journal article" date="2019" name="Emerg. Microbes Infect.">
        <title>Comprehensive subspecies identification of 175 nontuberculous mycobacteria species based on 7547 genomic profiles.</title>
        <authorList>
            <person name="Matsumoto Y."/>
            <person name="Kinjo T."/>
            <person name="Motooka D."/>
            <person name="Nabeya D."/>
            <person name="Jung N."/>
            <person name="Uechi K."/>
            <person name="Horii T."/>
            <person name="Iida T."/>
            <person name="Fujita J."/>
            <person name="Nakamura S."/>
        </authorList>
    </citation>
    <scope>NUCLEOTIDE SEQUENCE [LARGE SCALE GENOMIC DNA]</scope>
    <source>
        <strain evidence="2 3">JCM 6370</strain>
    </source>
</reference>
<feature type="region of interest" description="Disordered" evidence="1">
    <location>
        <begin position="1"/>
        <end position="25"/>
    </location>
</feature>
<evidence type="ECO:0000256" key="1">
    <source>
        <dbReference type="SAM" id="MobiDB-lite"/>
    </source>
</evidence>
<protein>
    <recommendedName>
        <fullName evidence="4">DUF1214 domain-containing protein</fullName>
    </recommendedName>
</protein>
<evidence type="ECO:0008006" key="4">
    <source>
        <dbReference type="Google" id="ProtNLM"/>
    </source>
</evidence>
<accession>A0A7I7UH29</accession>
<keyword evidence="3" id="KW-1185">Reference proteome</keyword>
<evidence type="ECO:0000313" key="3">
    <source>
        <dbReference type="Proteomes" id="UP000467252"/>
    </source>
</evidence>
<dbReference type="AlphaFoldDB" id="A0A7I7UH29"/>
<name>A0A7I7UH29_MYCPV</name>
<dbReference type="Proteomes" id="UP000467252">
    <property type="component" value="Chromosome"/>
</dbReference>
<dbReference type="EMBL" id="AP022599">
    <property type="protein sequence ID" value="BBY79476.1"/>
    <property type="molecule type" value="Genomic_DNA"/>
</dbReference>
<organism evidence="2 3">
    <name type="scientific">Mycolicibacterium pulveris</name>
    <name type="common">Mycobacterium pulveris</name>
    <dbReference type="NCBI Taxonomy" id="36813"/>
    <lineage>
        <taxon>Bacteria</taxon>
        <taxon>Bacillati</taxon>
        <taxon>Actinomycetota</taxon>
        <taxon>Actinomycetes</taxon>
        <taxon>Mycobacteriales</taxon>
        <taxon>Mycobacteriaceae</taxon>
        <taxon>Mycolicibacterium</taxon>
    </lineage>
</organism>
<feature type="region of interest" description="Disordered" evidence="1">
    <location>
        <begin position="63"/>
        <end position="205"/>
    </location>
</feature>
<sequence length="762" mass="80511">MRKPKDAHTVRPWLPRSRIDGKGPALTTTANTHGRFIGRVGGLAVALGIGVAIANSPGLALAEEGASAGSDTASASVSESTAGSDATPSDDDSGAGDDTDAAGDATQDDDEPGDDGEDLVEDDETPATSPSDEPPVVDSDDDVEDADDADKILDPDNDRETDDQVDLDRPMATSPVVNVFSRAAEPTEDQQPSATTVASAVVEPDREPTATVAAVITDASEPTAVSETVATSVAAVLSSVLSALGFDAQAAGGATAPQPPGALWAMLAWARREIGVTSAPSTNPAAQTVTSSQPVLNSTVSPLGTPQQLAAERIAAQTARSLPVAIMKGFLRLGFWMAARNQYPGGLDQGSLAALNRAVDEYAMAAAFQQQLLNPLTPTVVTQVAPPHIWYGQSVAGSRILYDNPDTIYRFMPVSASSQYVITGRFHDLSADGMPADVTFSVLEGLAGTTSTIMTIDDLEINDDGTFVITASTEPANGRKNHLQLTPGSTLIAARDTLGDWNEETPMSLSIERVAGPRNSLFAQIGGFVFLGQQVSTNPFLTSLVSLIPPLPYMPPILRGVFTAAILIVRGVNEQAKYMALASTDPQTGQPREANVLAQPSSNAEFLANQLQSTGHYQLADDEVLVLTIDPGTANYFIVPTYNIWTITDDYWSQQTSLNNEQAIANADGTYTFVISPTDPGAANWVSTGGLNQGAISIRFQDLGPDPGNENPPRIVDQQVMTHEELRIFLPPEDFITEAERAEQLATRKAGYDRRWAPYPQP</sequence>
<proteinExistence type="predicted"/>
<feature type="compositionally biased region" description="Basic and acidic residues" evidence="1">
    <location>
        <begin position="149"/>
        <end position="158"/>
    </location>
</feature>
<feature type="compositionally biased region" description="Acidic residues" evidence="1">
    <location>
        <begin position="138"/>
        <end position="148"/>
    </location>
</feature>
<feature type="compositionally biased region" description="Low complexity" evidence="1">
    <location>
        <begin position="63"/>
        <end position="87"/>
    </location>
</feature>
<feature type="compositionally biased region" description="Acidic residues" evidence="1">
    <location>
        <begin position="88"/>
        <end position="125"/>
    </location>
</feature>